<protein>
    <submittedName>
        <fullName evidence="1">Immunoglobulin E-set</fullName>
    </submittedName>
</protein>
<evidence type="ECO:0000313" key="2">
    <source>
        <dbReference type="Proteomes" id="UP001163835"/>
    </source>
</evidence>
<sequence>MSADDNDHEDLKPSSTPGYNPSPAKSPSEYAKLDENDESLARWKRSLGLTAASSENASGPKVTVLALELVSSTLPAGKAISLDLSEPTKIAAETKKNPVVIKEGVEYNVRIRFRVNHSIISGVRYIQVVKRAGVKVDKMEQMLGSYGPSPNSEPYVKNFDPEESPSGMIARSGTYNVRSRVVDDDGEVYADWEWQFKLAKEW</sequence>
<keyword evidence="2" id="KW-1185">Reference proteome</keyword>
<gene>
    <name evidence="1" type="ORF">F5876DRAFT_67000</name>
</gene>
<comment type="caution">
    <text evidence="1">The sequence shown here is derived from an EMBL/GenBank/DDBJ whole genome shotgun (WGS) entry which is preliminary data.</text>
</comment>
<proteinExistence type="predicted"/>
<evidence type="ECO:0000313" key="1">
    <source>
        <dbReference type="EMBL" id="KAJ3808791.1"/>
    </source>
</evidence>
<name>A0ACC1TWR5_9AGAR</name>
<accession>A0ACC1TWR5</accession>
<dbReference type="EMBL" id="MU795198">
    <property type="protein sequence ID" value="KAJ3808791.1"/>
    <property type="molecule type" value="Genomic_DNA"/>
</dbReference>
<organism evidence="1 2">
    <name type="scientific">Lentinula aff. lateritia</name>
    <dbReference type="NCBI Taxonomy" id="2804960"/>
    <lineage>
        <taxon>Eukaryota</taxon>
        <taxon>Fungi</taxon>
        <taxon>Dikarya</taxon>
        <taxon>Basidiomycota</taxon>
        <taxon>Agaricomycotina</taxon>
        <taxon>Agaricomycetes</taxon>
        <taxon>Agaricomycetidae</taxon>
        <taxon>Agaricales</taxon>
        <taxon>Marasmiineae</taxon>
        <taxon>Omphalotaceae</taxon>
        <taxon>Lentinula</taxon>
    </lineage>
</organism>
<reference evidence="1" key="1">
    <citation type="submission" date="2022-09" db="EMBL/GenBank/DDBJ databases">
        <title>A Global Phylogenomic Analysis of the Shiitake Genus Lentinula.</title>
        <authorList>
            <consortium name="DOE Joint Genome Institute"/>
            <person name="Sierra-Patev S."/>
            <person name="Min B."/>
            <person name="Naranjo-Ortiz M."/>
            <person name="Looney B."/>
            <person name="Konkel Z."/>
            <person name="Slot J.C."/>
            <person name="Sakamoto Y."/>
            <person name="Steenwyk J.L."/>
            <person name="Rokas A."/>
            <person name="Carro J."/>
            <person name="Camarero S."/>
            <person name="Ferreira P."/>
            <person name="Molpeceres G."/>
            <person name="Ruiz-Duenas F.J."/>
            <person name="Serrano A."/>
            <person name="Henrissat B."/>
            <person name="Drula E."/>
            <person name="Hughes K.W."/>
            <person name="Mata J.L."/>
            <person name="Ishikawa N.K."/>
            <person name="Vargas-Isla R."/>
            <person name="Ushijima S."/>
            <person name="Smith C.A."/>
            <person name="Ahrendt S."/>
            <person name="Andreopoulos W."/>
            <person name="He G."/>
            <person name="Labutti K."/>
            <person name="Lipzen A."/>
            <person name="Ng V."/>
            <person name="Riley R."/>
            <person name="Sandor L."/>
            <person name="Barry K."/>
            <person name="Martinez A.T."/>
            <person name="Xiao Y."/>
            <person name="Gibbons J.G."/>
            <person name="Terashima K."/>
            <person name="Grigoriev I.V."/>
            <person name="Hibbett D.S."/>
        </authorList>
    </citation>
    <scope>NUCLEOTIDE SEQUENCE</scope>
    <source>
        <strain evidence="1">TMI1499</strain>
    </source>
</reference>
<dbReference type="Proteomes" id="UP001163835">
    <property type="component" value="Unassembled WGS sequence"/>
</dbReference>